<protein>
    <submittedName>
        <fullName evidence="2">Uncharacterized protein</fullName>
    </submittedName>
</protein>
<evidence type="ECO:0000313" key="3">
    <source>
        <dbReference type="Proteomes" id="UP000663848"/>
    </source>
</evidence>
<accession>A0A822ABZ7</accession>
<feature type="compositionally biased region" description="Basic and acidic residues" evidence="1">
    <location>
        <begin position="1"/>
        <end position="26"/>
    </location>
</feature>
<feature type="region of interest" description="Disordered" evidence="1">
    <location>
        <begin position="1"/>
        <end position="49"/>
    </location>
</feature>
<evidence type="ECO:0000256" key="1">
    <source>
        <dbReference type="SAM" id="MobiDB-lite"/>
    </source>
</evidence>
<comment type="caution">
    <text evidence="2">The sequence shown here is derived from an EMBL/GenBank/DDBJ whole genome shotgun (WGS) entry which is preliminary data.</text>
</comment>
<proteinExistence type="predicted"/>
<sequence length="49" mass="5692">RRRCPIDLDRAGGWWPKEKNDDDNNDHYSSPPVKRIKLGLSDDNPLSDE</sequence>
<evidence type="ECO:0000313" key="2">
    <source>
        <dbReference type="EMBL" id="CAF4997135.1"/>
    </source>
</evidence>
<gene>
    <name evidence="2" type="ORF">QYT958_LOCUS37732</name>
</gene>
<dbReference type="EMBL" id="CAJOBR010031936">
    <property type="protein sequence ID" value="CAF4997135.1"/>
    <property type="molecule type" value="Genomic_DNA"/>
</dbReference>
<feature type="non-terminal residue" evidence="2">
    <location>
        <position position="1"/>
    </location>
</feature>
<name>A0A822ABZ7_9BILA</name>
<dbReference type="Proteomes" id="UP000663848">
    <property type="component" value="Unassembled WGS sequence"/>
</dbReference>
<reference evidence="2" key="1">
    <citation type="submission" date="2021-02" db="EMBL/GenBank/DDBJ databases">
        <authorList>
            <person name="Nowell W R."/>
        </authorList>
    </citation>
    <scope>NUCLEOTIDE SEQUENCE</scope>
</reference>
<dbReference type="AlphaFoldDB" id="A0A822ABZ7"/>
<organism evidence="2 3">
    <name type="scientific">Rotaria socialis</name>
    <dbReference type="NCBI Taxonomy" id="392032"/>
    <lineage>
        <taxon>Eukaryota</taxon>
        <taxon>Metazoa</taxon>
        <taxon>Spiralia</taxon>
        <taxon>Gnathifera</taxon>
        <taxon>Rotifera</taxon>
        <taxon>Eurotatoria</taxon>
        <taxon>Bdelloidea</taxon>
        <taxon>Philodinida</taxon>
        <taxon>Philodinidae</taxon>
        <taxon>Rotaria</taxon>
    </lineage>
</organism>